<feature type="transmembrane region" description="Helical" evidence="1">
    <location>
        <begin position="14"/>
        <end position="35"/>
    </location>
</feature>
<keyword evidence="1" id="KW-0812">Transmembrane</keyword>
<keyword evidence="1" id="KW-0472">Membrane</keyword>
<evidence type="ECO:0000256" key="1">
    <source>
        <dbReference type="SAM" id="Phobius"/>
    </source>
</evidence>
<dbReference type="STRING" id="1802439.A2589_00795"/>
<comment type="caution">
    <text evidence="2">The sequence shown here is derived from an EMBL/GenBank/DDBJ whole genome shotgun (WGS) entry which is preliminary data.</text>
</comment>
<dbReference type="Proteomes" id="UP000177838">
    <property type="component" value="Unassembled WGS sequence"/>
</dbReference>
<gene>
    <name evidence="2" type="ORF">A2589_00795</name>
</gene>
<accession>A0A1G2QHA0</accession>
<reference evidence="2 3" key="1">
    <citation type="journal article" date="2016" name="Nat. Commun.">
        <title>Thousands of microbial genomes shed light on interconnected biogeochemical processes in an aquifer system.</title>
        <authorList>
            <person name="Anantharaman K."/>
            <person name="Brown C.T."/>
            <person name="Hug L.A."/>
            <person name="Sharon I."/>
            <person name="Castelle C.J."/>
            <person name="Probst A.J."/>
            <person name="Thomas B.C."/>
            <person name="Singh A."/>
            <person name="Wilkins M.J."/>
            <person name="Karaoz U."/>
            <person name="Brodie E.L."/>
            <person name="Williams K.H."/>
            <person name="Hubbard S.S."/>
            <person name="Banfield J.F."/>
        </authorList>
    </citation>
    <scope>NUCLEOTIDE SEQUENCE [LARGE SCALE GENOMIC DNA]</scope>
</reference>
<evidence type="ECO:0000313" key="2">
    <source>
        <dbReference type="EMBL" id="OHA59392.1"/>
    </source>
</evidence>
<proteinExistence type="predicted"/>
<protein>
    <submittedName>
        <fullName evidence="2">Uncharacterized protein</fullName>
    </submittedName>
</protein>
<organism evidence="2 3">
    <name type="scientific">Candidatus Vogelbacteria bacterium RIFOXYD1_FULL_46_19</name>
    <dbReference type="NCBI Taxonomy" id="1802439"/>
    <lineage>
        <taxon>Bacteria</taxon>
        <taxon>Candidatus Vogeliibacteriota</taxon>
    </lineage>
</organism>
<sequence>MANKMNKNSKDGNFGAGLALGASVVAAMAGGYFLYGPHGRENRKKVRAWTIKARGEILAELEKMKEVTAEKYDQAVEKVTAKYAKMKDVSADEIGDLKKDMKKYWRQINADLKAKTGMVKKKTNQTRRLIAKKVDPDR</sequence>
<dbReference type="EMBL" id="MHTK01000006">
    <property type="protein sequence ID" value="OHA59392.1"/>
    <property type="molecule type" value="Genomic_DNA"/>
</dbReference>
<name>A0A1G2QHA0_9BACT</name>
<dbReference type="AlphaFoldDB" id="A0A1G2QHA0"/>
<keyword evidence="1" id="KW-1133">Transmembrane helix</keyword>
<evidence type="ECO:0000313" key="3">
    <source>
        <dbReference type="Proteomes" id="UP000177838"/>
    </source>
</evidence>